<name>A0A9N8DAM6_9STRA</name>
<dbReference type="AlphaFoldDB" id="A0A9N8DAM6"/>
<evidence type="ECO:0000313" key="2">
    <source>
        <dbReference type="EMBL" id="CAB9498300.1"/>
    </source>
</evidence>
<evidence type="ECO:0000256" key="1">
    <source>
        <dbReference type="SAM" id="MobiDB-lite"/>
    </source>
</evidence>
<accession>A0A9N8DAM6</accession>
<comment type="caution">
    <text evidence="2">The sequence shown here is derived from an EMBL/GenBank/DDBJ whole genome shotgun (WGS) entry which is preliminary data.</text>
</comment>
<feature type="compositionally biased region" description="Basic and acidic residues" evidence="1">
    <location>
        <begin position="143"/>
        <end position="155"/>
    </location>
</feature>
<reference evidence="2" key="1">
    <citation type="submission" date="2020-06" db="EMBL/GenBank/DDBJ databases">
        <authorList>
            <consortium name="Plant Systems Biology data submission"/>
        </authorList>
    </citation>
    <scope>NUCLEOTIDE SEQUENCE</scope>
    <source>
        <strain evidence="2">D6</strain>
    </source>
</reference>
<sequence length="155" mass="16516">MISLLTMILPMLVKNTPMSFVSTAFVALLLTVNIVMQFHLVVGARSSAAFASPFGVVAPTVSGQAPSSSSLLWAAPKEVSDDGFWTRRSFLVFMTPALFAQTARAADNSTVDWDAFGASLQQSTPAVLSQPGGSDLQKALQDSSKRKQIDPRTHG</sequence>
<dbReference type="EMBL" id="CAICTM010000035">
    <property type="protein sequence ID" value="CAB9498300.1"/>
    <property type="molecule type" value="Genomic_DNA"/>
</dbReference>
<evidence type="ECO:0000313" key="3">
    <source>
        <dbReference type="Proteomes" id="UP001153069"/>
    </source>
</evidence>
<dbReference type="Proteomes" id="UP001153069">
    <property type="component" value="Unassembled WGS sequence"/>
</dbReference>
<proteinExistence type="predicted"/>
<feature type="region of interest" description="Disordered" evidence="1">
    <location>
        <begin position="124"/>
        <end position="155"/>
    </location>
</feature>
<keyword evidence="3" id="KW-1185">Reference proteome</keyword>
<organism evidence="2 3">
    <name type="scientific">Seminavis robusta</name>
    <dbReference type="NCBI Taxonomy" id="568900"/>
    <lineage>
        <taxon>Eukaryota</taxon>
        <taxon>Sar</taxon>
        <taxon>Stramenopiles</taxon>
        <taxon>Ochrophyta</taxon>
        <taxon>Bacillariophyta</taxon>
        <taxon>Bacillariophyceae</taxon>
        <taxon>Bacillariophycidae</taxon>
        <taxon>Naviculales</taxon>
        <taxon>Naviculaceae</taxon>
        <taxon>Seminavis</taxon>
    </lineage>
</organism>
<gene>
    <name evidence="2" type="ORF">SEMRO_35_G022330.1</name>
</gene>
<protein>
    <submittedName>
        <fullName evidence="2">Uncharacterized protein</fullName>
    </submittedName>
</protein>